<keyword evidence="5 7" id="KW-1133">Transmembrane helix</keyword>
<sequence>MGFGPTPTITTRTRKGRAFRARLGYVTFLEQISGYTPAQPKDGPSALAAVFIEGLIFLLVSAIGLRAKLAKLIPKPVRISSSAGIGLFLAFIRLQNGGSGSNIRQRHRCSHSRRHCFRRHHVPEWSHGKFHILARSHRLYYHRVLLSEKYQWRYDLWDCLRNRRLVFSHRSVSENAGRNSSCQYFKKVVDVHKIESTAGALTFKSIGKGYFWEALFTFLYVDILDTTGTMYSMARFAGFTDINGDFVEQYFAFISDAFQLSLSDHCWLLHR</sequence>
<organism evidence="8 9">
    <name type="scientific">Ilex paraguariensis</name>
    <name type="common">yerba mate</name>
    <dbReference type="NCBI Taxonomy" id="185542"/>
    <lineage>
        <taxon>Eukaryota</taxon>
        <taxon>Viridiplantae</taxon>
        <taxon>Streptophyta</taxon>
        <taxon>Embryophyta</taxon>
        <taxon>Tracheophyta</taxon>
        <taxon>Spermatophyta</taxon>
        <taxon>Magnoliopsida</taxon>
        <taxon>eudicotyledons</taxon>
        <taxon>Gunneridae</taxon>
        <taxon>Pentapetalae</taxon>
        <taxon>asterids</taxon>
        <taxon>campanulids</taxon>
        <taxon>Aquifoliales</taxon>
        <taxon>Aquifoliaceae</taxon>
        <taxon>Ilex</taxon>
    </lineage>
</organism>
<evidence type="ECO:0000256" key="2">
    <source>
        <dbReference type="ARBA" id="ARBA00005697"/>
    </source>
</evidence>
<keyword evidence="6 7" id="KW-0472">Membrane</keyword>
<feature type="transmembrane region" description="Helical" evidence="7">
    <location>
        <begin position="46"/>
        <end position="65"/>
    </location>
</feature>
<dbReference type="Pfam" id="PF00860">
    <property type="entry name" value="Xan_ur_permease"/>
    <property type="match status" value="1"/>
</dbReference>
<proteinExistence type="inferred from homology"/>
<evidence type="ECO:0000313" key="8">
    <source>
        <dbReference type="EMBL" id="CAK9160593.1"/>
    </source>
</evidence>
<evidence type="ECO:0000256" key="1">
    <source>
        <dbReference type="ARBA" id="ARBA00004141"/>
    </source>
</evidence>
<keyword evidence="4 7" id="KW-0812">Transmembrane</keyword>
<dbReference type="GO" id="GO:0012505">
    <property type="term" value="C:endomembrane system"/>
    <property type="evidence" value="ECO:0007669"/>
    <property type="project" value="UniProtKB-SubCell"/>
</dbReference>
<keyword evidence="3" id="KW-0813">Transport</keyword>
<comment type="caution">
    <text evidence="8">The sequence shown here is derived from an EMBL/GenBank/DDBJ whole genome shotgun (WGS) entry which is preliminary data.</text>
</comment>
<evidence type="ECO:0000256" key="4">
    <source>
        <dbReference type="ARBA" id="ARBA00022692"/>
    </source>
</evidence>
<evidence type="ECO:0000256" key="3">
    <source>
        <dbReference type="ARBA" id="ARBA00022448"/>
    </source>
</evidence>
<dbReference type="Proteomes" id="UP001642360">
    <property type="component" value="Unassembled WGS sequence"/>
</dbReference>
<dbReference type="InterPro" id="IPR045018">
    <property type="entry name" value="Azg-like"/>
</dbReference>
<protein>
    <submittedName>
        <fullName evidence="8">Uncharacterized protein</fullName>
    </submittedName>
</protein>
<dbReference type="EMBL" id="CAUOFW020003547">
    <property type="protein sequence ID" value="CAK9160593.1"/>
    <property type="molecule type" value="Genomic_DNA"/>
</dbReference>
<comment type="similarity">
    <text evidence="2">Belongs to the nucleobase:cation symporter-2 (NCS2) (TC 2.A.40) family. Azg-like subfamily.</text>
</comment>
<dbReference type="PANTHER" id="PTHR43337:SF19">
    <property type="entry name" value="ADENINE_GUANINE PERMEASE AZG1"/>
    <property type="match status" value="1"/>
</dbReference>
<evidence type="ECO:0000256" key="7">
    <source>
        <dbReference type="SAM" id="Phobius"/>
    </source>
</evidence>
<accession>A0ABC8STQ3</accession>
<evidence type="ECO:0000256" key="5">
    <source>
        <dbReference type="ARBA" id="ARBA00022989"/>
    </source>
</evidence>
<comment type="subcellular location">
    <subcellularLocation>
        <location evidence="1">Membrane</location>
        <topology evidence="1">Multi-pass membrane protein</topology>
    </subcellularLocation>
</comment>
<reference evidence="8 9" key="1">
    <citation type="submission" date="2024-02" db="EMBL/GenBank/DDBJ databases">
        <authorList>
            <person name="Vignale AGUSTIN F."/>
            <person name="Sosa J E."/>
            <person name="Modenutti C."/>
        </authorList>
    </citation>
    <scope>NUCLEOTIDE SEQUENCE [LARGE SCALE GENOMIC DNA]</scope>
</reference>
<dbReference type="AlphaFoldDB" id="A0ABC8STQ3"/>
<dbReference type="PANTHER" id="PTHR43337">
    <property type="entry name" value="XANTHINE/URACIL PERMEASE C887.17-RELATED"/>
    <property type="match status" value="1"/>
</dbReference>
<gene>
    <name evidence="8" type="ORF">ILEXP_LOCUS29366</name>
</gene>
<evidence type="ECO:0000313" key="9">
    <source>
        <dbReference type="Proteomes" id="UP001642360"/>
    </source>
</evidence>
<dbReference type="InterPro" id="IPR006043">
    <property type="entry name" value="NCS2"/>
</dbReference>
<evidence type="ECO:0000256" key="6">
    <source>
        <dbReference type="ARBA" id="ARBA00023136"/>
    </source>
</evidence>
<keyword evidence="9" id="KW-1185">Reference proteome</keyword>
<dbReference type="GO" id="GO:1904823">
    <property type="term" value="P:purine nucleobase transmembrane transport"/>
    <property type="evidence" value="ECO:0007669"/>
    <property type="project" value="UniProtKB-ARBA"/>
</dbReference>
<name>A0ABC8STQ3_9AQUA</name>